<proteinExistence type="predicted"/>
<accession>A0A0A9AHH2</accession>
<dbReference type="AlphaFoldDB" id="A0A0A9AHH2"/>
<sequence>MNCCGMSACPLRRAASKTSCCCGSCAASTMVAGDVYQPQPAS</sequence>
<organism evidence="1">
    <name type="scientific">Arundo donax</name>
    <name type="common">Giant reed</name>
    <name type="synonym">Donax arundinaceus</name>
    <dbReference type="NCBI Taxonomy" id="35708"/>
    <lineage>
        <taxon>Eukaryota</taxon>
        <taxon>Viridiplantae</taxon>
        <taxon>Streptophyta</taxon>
        <taxon>Embryophyta</taxon>
        <taxon>Tracheophyta</taxon>
        <taxon>Spermatophyta</taxon>
        <taxon>Magnoliopsida</taxon>
        <taxon>Liliopsida</taxon>
        <taxon>Poales</taxon>
        <taxon>Poaceae</taxon>
        <taxon>PACMAD clade</taxon>
        <taxon>Arundinoideae</taxon>
        <taxon>Arundineae</taxon>
        <taxon>Arundo</taxon>
    </lineage>
</organism>
<evidence type="ECO:0000313" key="1">
    <source>
        <dbReference type="EMBL" id="JAD50586.1"/>
    </source>
</evidence>
<name>A0A0A9AHH2_ARUDO</name>
<reference evidence="1" key="2">
    <citation type="journal article" date="2015" name="Data Brief">
        <title>Shoot transcriptome of the giant reed, Arundo donax.</title>
        <authorList>
            <person name="Barrero R.A."/>
            <person name="Guerrero F.D."/>
            <person name="Moolhuijzen P."/>
            <person name="Goolsby J.A."/>
            <person name="Tidwell J."/>
            <person name="Bellgard S.E."/>
            <person name="Bellgard M.I."/>
        </authorList>
    </citation>
    <scope>NUCLEOTIDE SEQUENCE</scope>
    <source>
        <tissue evidence="1">Shoot tissue taken approximately 20 cm above the soil surface</tissue>
    </source>
</reference>
<dbReference type="EMBL" id="GBRH01247309">
    <property type="protein sequence ID" value="JAD50586.1"/>
    <property type="molecule type" value="Transcribed_RNA"/>
</dbReference>
<protein>
    <submittedName>
        <fullName evidence="1">Uncharacterized protein</fullName>
    </submittedName>
</protein>
<reference evidence="1" key="1">
    <citation type="submission" date="2014-09" db="EMBL/GenBank/DDBJ databases">
        <authorList>
            <person name="Magalhaes I.L.F."/>
            <person name="Oliveira U."/>
            <person name="Santos F.R."/>
            <person name="Vidigal T.H.D.A."/>
            <person name="Brescovit A.D."/>
            <person name="Santos A.J."/>
        </authorList>
    </citation>
    <scope>NUCLEOTIDE SEQUENCE</scope>
    <source>
        <tissue evidence="1">Shoot tissue taken approximately 20 cm above the soil surface</tissue>
    </source>
</reference>